<sequence length="42" mass="5078">MTRLSYFRRQIRKSPQARAFFQKSCEEEDLPTFDLLQWLSGP</sequence>
<dbReference type="EMBL" id="LVVM01000879">
    <property type="protein sequence ID" value="OJA19804.1"/>
    <property type="molecule type" value="Genomic_DNA"/>
</dbReference>
<comment type="caution">
    <text evidence="1">The sequence shown here is derived from an EMBL/GenBank/DDBJ whole genome shotgun (WGS) entry which is preliminary data.</text>
</comment>
<reference evidence="1 2" key="1">
    <citation type="submission" date="2016-03" db="EMBL/GenBank/DDBJ databases">
        <title>Comparative genomics of the ectomycorrhizal sister species Rhizopogon vinicolor and Rhizopogon vesiculosus (Basidiomycota: Boletales) reveals a divergence of the mating type B locus.</title>
        <authorList>
            <person name="Mujic A.B."/>
            <person name="Kuo A."/>
            <person name="Tritt A."/>
            <person name="Lipzen A."/>
            <person name="Chen C."/>
            <person name="Johnson J."/>
            <person name="Sharma A."/>
            <person name="Barry K."/>
            <person name="Grigoriev I.V."/>
            <person name="Spatafora J.W."/>
        </authorList>
    </citation>
    <scope>NUCLEOTIDE SEQUENCE [LARGE SCALE GENOMIC DNA]</scope>
    <source>
        <strain evidence="1 2">AM-OR11-056</strain>
    </source>
</reference>
<evidence type="ECO:0000313" key="1">
    <source>
        <dbReference type="EMBL" id="OJA19804.1"/>
    </source>
</evidence>
<keyword evidence="2" id="KW-1185">Reference proteome</keyword>
<dbReference type="AlphaFoldDB" id="A0A1J8R7E5"/>
<evidence type="ECO:0008006" key="3">
    <source>
        <dbReference type="Google" id="ProtNLM"/>
    </source>
</evidence>
<dbReference type="OrthoDB" id="2682319at2759"/>
<gene>
    <name evidence="1" type="ORF">AZE42_13961</name>
</gene>
<dbReference type="Proteomes" id="UP000183567">
    <property type="component" value="Unassembled WGS sequence"/>
</dbReference>
<protein>
    <recommendedName>
        <fullName evidence="3">RGS domain-containing protein</fullName>
    </recommendedName>
</protein>
<name>A0A1J8R7E5_9AGAM</name>
<proteinExistence type="predicted"/>
<accession>A0A1J8R7E5</accession>
<organism evidence="1 2">
    <name type="scientific">Rhizopogon vesiculosus</name>
    <dbReference type="NCBI Taxonomy" id="180088"/>
    <lineage>
        <taxon>Eukaryota</taxon>
        <taxon>Fungi</taxon>
        <taxon>Dikarya</taxon>
        <taxon>Basidiomycota</taxon>
        <taxon>Agaricomycotina</taxon>
        <taxon>Agaricomycetes</taxon>
        <taxon>Agaricomycetidae</taxon>
        <taxon>Boletales</taxon>
        <taxon>Suillineae</taxon>
        <taxon>Rhizopogonaceae</taxon>
        <taxon>Rhizopogon</taxon>
    </lineage>
</organism>
<evidence type="ECO:0000313" key="2">
    <source>
        <dbReference type="Proteomes" id="UP000183567"/>
    </source>
</evidence>